<keyword evidence="1" id="KW-0805">Transcription regulation</keyword>
<evidence type="ECO:0000256" key="3">
    <source>
        <dbReference type="ARBA" id="ARBA00023163"/>
    </source>
</evidence>
<proteinExistence type="predicted"/>
<dbReference type="Gene3D" id="1.10.10.10">
    <property type="entry name" value="Winged helix-like DNA-binding domain superfamily/Winged helix DNA-binding domain"/>
    <property type="match status" value="1"/>
</dbReference>
<evidence type="ECO:0000259" key="4">
    <source>
        <dbReference type="PROSITE" id="PS51118"/>
    </source>
</evidence>
<dbReference type="RefSeq" id="WP_066464696.1">
    <property type="nucleotide sequence ID" value="NZ_MATO01000037.1"/>
</dbReference>
<dbReference type="CDD" id="cd00090">
    <property type="entry name" value="HTH_ARSR"/>
    <property type="match status" value="1"/>
</dbReference>
<dbReference type="PROSITE" id="PS51118">
    <property type="entry name" value="HTH_HXLR"/>
    <property type="match status" value="1"/>
</dbReference>
<dbReference type="Pfam" id="PF01638">
    <property type="entry name" value="HxlR"/>
    <property type="match status" value="1"/>
</dbReference>
<evidence type="ECO:0000256" key="1">
    <source>
        <dbReference type="ARBA" id="ARBA00023015"/>
    </source>
</evidence>
<protein>
    <submittedName>
        <fullName evidence="5">Transcriptional regulator</fullName>
    </submittedName>
</protein>
<dbReference type="PANTHER" id="PTHR33204">
    <property type="entry name" value="TRANSCRIPTIONAL REGULATOR, MARR FAMILY"/>
    <property type="match status" value="1"/>
</dbReference>
<comment type="caution">
    <text evidence="5">The sequence shown here is derived from an EMBL/GenBank/DDBJ whole genome shotgun (WGS) entry which is preliminary data.</text>
</comment>
<evidence type="ECO:0000256" key="2">
    <source>
        <dbReference type="ARBA" id="ARBA00023125"/>
    </source>
</evidence>
<dbReference type="GO" id="GO:0003677">
    <property type="term" value="F:DNA binding"/>
    <property type="evidence" value="ECO:0007669"/>
    <property type="project" value="UniProtKB-KW"/>
</dbReference>
<dbReference type="SUPFAM" id="SSF46785">
    <property type="entry name" value="Winged helix' DNA-binding domain"/>
    <property type="match status" value="1"/>
</dbReference>
<dbReference type="Proteomes" id="UP000093482">
    <property type="component" value="Unassembled WGS sequence"/>
</dbReference>
<organism evidence="5 6">
    <name type="scientific">Caryophanon latum</name>
    <dbReference type="NCBI Taxonomy" id="33977"/>
    <lineage>
        <taxon>Bacteria</taxon>
        <taxon>Bacillati</taxon>
        <taxon>Bacillota</taxon>
        <taxon>Bacilli</taxon>
        <taxon>Bacillales</taxon>
        <taxon>Caryophanaceae</taxon>
        <taxon>Caryophanon</taxon>
    </lineage>
</organism>
<keyword evidence="2" id="KW-0238">DNA-binding</keyword>
<dbReference type="InterPro" id="IPR036388">
    <property type="entry name" value="WH-like_DNA-bd_sf"/>
</dbReference>
<dbReference type="InterPro" id="IPR011991">
    <property type="entry name" value="ArsR-like_HTH"/>
</dbReference>
<evidence type="ECO:0000313" key="6">
    <source>
        <dbReference type="Proteomes" id="UP000093482"/>
    </source>
</evidence>
<dbReference type="AlphaFoldDB" id="A0A1C0YTE0"/>
<reference evidence="5 6" key="1">
    <citation type="submission" date="2016-07" db="EMBL/GenBank/DDBJ databases">
        <title>Caryophanon latum genome sequencing.</title>
        <authorList>
            <person name="Verma A."/>
            <person name="Pal Y."/>
            <person name="Krishnamurthi S."/>
        </authorList>
    </citation>
    <scope>NUCLEOTIDE SEQUENCE [LARGE SCALE GENOMIC DNA]</scope>
    <source>
        <strain evidence="5 6">DSM 14151</strain>
    </source>
</reference>
<keyword evidence="6" id="KW-1185">Reference proteome</keyword>
<dbReference type="InterPro" id="IPR002577">
    <property type="entry name" value="HTH_HxlR"/>
</dbReference>
<feature type="domain" description="HTH hxlR-type" evidence="4">
    <location>
        <begin position="8"/>
        <end position="106"/>
    </location>
</feature>
<sequence>MTRYDLQCNIAQTLNVIGDRWTMLILHELLVGTENFNEIKHNLLGLSSNVLSARLKAMEEAGLVTSTLYSAHPPRYSYALTNAGKELEHVFNALAIWGSAHLNPCYKEVVDAHTEEAVEVVYRTKDTKAITEELIIRPARIEQ</sequence>
<dbReference type="InterPro" id="IPR036390">
    <property type="entry name" value="WH_DNA-bd_sf"/>
</dbReference>
<evidence type="ECO:0000313" key="5">
    <source>
        <dbReference type="EMBL" id="OCS90448.1"/>
    </source>
</evidence>
<dbReference type="OrthoDB" id="9791143at2"/>
<keyword evidence="3" id="KW-0804">Transcription</keyword>
<dbReference type="PANTHER" id="PTHR33204:SF18">
    <property type="entry name" value="TRANSCRIPTIONAL REGULATORY PROTEIN"/>
    <property type="match status" value="1"/>
</dbReference>
<gene>
    <name evidence="5" type="ORF">A6K76_11320</name>
</gene>
<dbReference type="EMBL" id="MATO01000037">
    <property type="protein sequence ID" value="OCS90448.1"/>
    <property type="molecule type" value="Genomic_DNA"/>
</dbReference>
<name>A0A1C0YTE0_9BACL</name>
<accession>A0A1C0YTE0</accession>